<feature type="transmembrane region" description="Helical" evidence="1">
    <location>
        <begin position="21"/>
        <end position="43"/>
    </location>
</feature>
<gene>
    <name evidence="3" type="ORF">SCAR479_09152</name>
</gene>
<dbReference type="EMBL" id="JARVKM010000043">
    <property type="protein sequence ID" value="KAK9774288.1"/>
    <property type="molecule type" value="Genomic_DNA"/>
</dbReference>
<sequence>MDYQRRIAAVASTGLRIGSYFFLRWAALPPFIYIAYTLFAIYVPTFISLWRREPEVALLDEIDIAVTDKLINEDEVANGDADEPVVDEDVEVTETISVVDRPSTPLKTILSGLPNPMSKLPSLLTFLINAACVAMITDVVYRPRWQYPSNDLSFARIGYVSDTEAKLLIREPDQSKMPLTVQVHMKDAQPPFDNPLWQTAGGVRWTTNETDYTAVITIPLTHSKQRVYEWTTSNNHSGEFTSAPKAGKIPDYNDGKFTFLASSCILPRLPYNPMDHPLAIPGMKHLAKVLPSLGAQFMLFMGDFIYIDVPNWFGGSVEDYRQKYRHVYASPDWAPVGQNLSWIHVLDDHEILNDWDAKSTGVYKTAVDPWHHYQTVANPPPATRAGTGGVVSRAGATYFSFAQGPASFFMLDTRSYRSKNSEPFESTNKTMLGEDQLEDFLYWLRRPEPLGVKWKIIASSIPLTKNWRINTKDTWGGFLHERRIILEAMWDAGVAGYGVVVLSGDRHEFGATAFPPPKDSKWPESVTVHEFSASPLNQFYSPIPTYKQTDDEDVELKYINTGNSKFGSLTIESLADGERSSLLYTLFVDGVEKWNTVVVTPELVDGVKPTVSLWDRIRGAVSGQT</sequence>
<dbReference type="PANTHER" id="PTHR43606:SF2">
    <property type="entry name" value="ALKALINE PHOSPHATASE FAMILY PROTEIN (AFU_ORTHOLOGUE AFUA_5G03860)"/>
    <property type="match status" value="1"/>
</dbReference>
<comment type="caution">
    <text evidence="3">The sequence shown here is derived from an EMBL/GenBank/DDBJ whole genome shotgun (WGS) entry which is preliminary data.</text>
</comment>
<dbReference type="PANTHER" id="PTHR43606">
    <property type="entry name" value="PHOSPHATASE, PUTATIVE (AFU_ORTHOLOGUE AFUA_6G08710)-RELATED"/>
    <property type="match status" value="1"/>
</dbReference>
<evidence type="ECO:0000259" key="2">
    <source>
        <dbReference type="Pfam" id="PF09423"/>
    </source>
</evidence>
<evidence type="ECO:0000313" key="3">
    <source>
        <dbReference type="EMBL" id="KAK9774288.1"/>
    </source>
</evidence>
<dbReference type="Pfam" id="PF09423">
    <property type="entry name" value="PhoD"/>
    <property type="match status" value="1"/>
</dbReference>
<organism evidence="3 4">
    <name type="scientific">Seiridium cardinale</name>
    <dbReference type="NCBI Taxonomy" id="138064"/>
    <lineage>
        <taxon>Eukaryota</taxon>
        <taxon>Fungi</taxon>
        <taxon>Dikarya</taxon>
        <taxon>Ascomycota</taxon>
        <taxon>Pezizomycotina</taxon>
        <taxon>Sordariomycetes</taxon>
        <taxon>Xylariomycetidae</taxon>
        <taxon>Amphisphaeriales</taxon>
        <taxon>Sporocadaceae</taxon>
        <taxon>Seiridium</taxon>
    </lineage>
</organism>
<dbReference type="InterPro" id="IPR018946">
    <property type="entry name" value="PhoD-like_MPP"/>
</dbReference>
<reference evidence="3 4" key="1">
    <citation type="submission" date="2024-02" db="EMBL/GenBank/DDBJ databases">
        <title>First draft genome assembly of two strains of Seiridium cardinale.</title>
        <authorList>
            <person name="Emiliani G."/>
            <person name="Scali E."/>
        </authorList>
    </citation>
    <scope>NUCLEOTIDE SEQUENCE [LARGE SCALE GENOMIC DNA]</scope>
    <source>
        <strain evidence="3 4">BM-138-000479</strain>
    </source>
</reference>
<keyword evidence="1" id="KW-0812">Transmembrane</keyword>
<proteinExistence type="predicted"/>
<keyword evidence="4" id="KW-1185">Reference proteome</keyword>
<feature type="domain" description="PhoD-like phosphatase metallophosphatase" evidence="2">
    <location>
        <begin position="294"/>
        <end position="553"/>
    </location>
</feature>
<evidence type="ECO:0000256" key="1">
    <source>
        <dbReference type="SAM" id="Phobius"/>
    </source>
</evidence>
<dbReference type="InterPro" id="IPR038607">
    <property type="entry name" value="PhoD-like_sf"/>
</dbReference>
<dbReference type="Proteomes" id="UP001465668">
    <property type="component" value="Unassembled WGS sequence"/>
</dbReference>
<dbReference type="Gene3D" id="3.60.21.70">
    <property type="entry name" value="PhoD-like phosphatase"/>
    <property type="match status" value="1"/>
</dbReference>
<dbReference type="InterPro" id="IPR029052">
    <property type="entry name" value="Metallo-depent_PP-like"/>
</dbReference>
<accession>A0ABR2XKH1</accession>
<dbReference type="InterPro" id="IPR052900">
    <property type="entry name" value="Phospholipid_Metab_Enz"/>
</dbReference>
<dbReference type="CDD" id="cd07389">
    <property type="entry name" value="MPP_PhoD"/>
    <property type="match status" value="1"/>
</dbReference>
<name>A0ABR2XKH1_9PEZI</name>
<evidence type="ECO:0000313" key="4">
    <source>
        <dbReference type="Proteomes" id="UP001465668"/>
    </source>
</evidence>
<dbReference type="SUPFAM" id="SSF56300">
    <property type="entry name" value="Metallo-dependent phosphatases"/>
    <property type="match status" value="1"/>
</dbReference>
<keyword evidence="1" id="KW-0472">Membrane</keyword>
<protein>
    <submittedName>
        <fullName evidence="3">PhoD-like phosphatase metallophosphatase domain-containing protein</fullName>
    </submittedName>
</protein>
<keyword evidence="1" id="KW-1133">Transmembrane helix</keyword>